<gene>
    <name evidence="3" type="ORF">EZ428_12755</name>
</gene>
<dbReference type="AlphaFoldDB" id="A0A4R0MSZ4"/>
<dbReference type="GO" id="GO:0016209">
    <property type="term" value="F:antioxidant activity"/>
    <property type="evidence" value="ECO:0007669"/>
    <property type="project" value="InterPro"/>
</dbReference>
<evidence type="ECO:0000313" key="3">
    <source>
        <dbReference type="EMBL" id="TCC90151.1"/>
    </source>
</evidence>
<organism evidence="3 4">
    <name type="scientific">Pedobacter frigiditerrae</name>
    <dbReference type="NCBI Taxonomy" id="2530452"/>
    <lineage>
        <taxon>Bacteria</taxon>
        <taxon>Pseudomonadati</taxon>
        <taxon>Bacteroidota</taxon>
        <taxon>Sphingobacteriia</taxon>
        <taxon>Sphingobacteriales</taxon>
        <taxon>Sphingobacteriaceae</taxon>
        <taxon>Pedobacter</taxon>
    </lineage>
</organism>
<keyword evidence="1" id="KW-0732">Signal</keyword>
<dbReference type="Proteomes" id="UP000292884">
    <property type="component" value="Unassembled WGS sequence"/>
</dbReference>
<evidence type="ECO:0000256" key="1">
    <source>
        <dbReference type="SAM" id="SignalP"/>
    </source>
</evidence>
<dbReference type="Gene3D" id="3.40.30.10">
    <property type="entry name" value="Glutaredoxin"/>
    <property type="match status" value="1"/>
</dbReference>
<dbReference type="InterPro" id="IPR000866">
    <property type="entry name" value="AhpC/TSA"/>
</dbReference>
<dbReference type="PROSITE" id="PS51352">
    <property type="entry name" value="THIOREDOXIN_2"/>
    <property type="match status" value="1"/>
</dbReference>
<comment type="caution">
    <text evidence="3">The sequence shown here is derived from an EMBL/GenBank/DDBJ whole genome shotgun (WGS) entry which is preliminary data.</text>
</comment>
<accession>A0A4R0MSZ4</accession>
<sequence length="442" mass="50449">MNNLKQALNTLLYFVTSLSSFAATTHLNPNHQLSGKSNQMYVNRWASIKSPYTANDLKTLFLPLGATAMVNSQYVKSDPILIFQQLSDQLASLKRVKYHYARMFSYPSEDYMAKDEGEMYIEFNKEDDLAGMRFQYDDSRSTVIFNNAELFNGNKKTQTLTLYPIKSATHLEGKSPLYNSIVTLRNILPMVIKDQSIQKSVSDTLINQKRYHQLRFVLHNKLINYMGTDYSKVTKELTFNYTVIVDQSTLLPVTILQTKVNSQDLNRTDFTAIETSPVQVLEKSWFYSNYLDQYTLQAPKVPLVPIKVGTTAPNWELTNYLSATKETLSQHRGKLVLLEFWIKNCGFCIEAVDKLNSLHQTYAKKNFKLLGINTEDNLNNIASFVNKHPVNYSILYGDNPQLNKDYGIAIFPQVVLLAKNGTVLYSGGLDIEKLKVLIDKNL</sequence>
<dbReference type="Pfam" id="PF00578">
    <property type="entry name" value="AhpC-TSA"/>
    <property type="match status" value="1"/>
</dbReference>
<feature type="domain" description="Thioredoxin" evidence="2">
    <location>
        <begin position="306"/>
        <end position="442"/>
    </location>
</feature>
<evidence type="ECO:0000313" key="4">
    <source>
        <dbReference type="Proteomes" id="UP000292884"/>
    </source>
</evidence>
<reference evidence="3 4" key="1">
    <citation type="submission" date="2019-02" db="EMBL/GenBank/DDBJ databases">
        <title>Pedobacter sp. RP-1-13 sp. nov., isolated from Arctic soil.</title>
        <authorList>
            <person name="Dahal R.H."/>
        </authorList>
    </citation>
    <scope>NUCLEOTIDE SEQUENCE [LARGE SCALE GENOMIC DNA]</scope>
    <source>
        <strain evidence="3 4">RP-1-13</strain>
    </source>
</reference>
<evidence type="ECO:0000259" key="2">
    <source>
        <dbReference type="PROSITE" id="PS51352"/>
    </source>
</evidence>
<dbReference type="PANTHER" id="PTHR42852">
    <property type="entry name" value="THIOL:DISULFIDE INTERCHANGE PROTEIN DSBE"/>
    <property type="match status" value="1"/>
</dbReference>
<dbReference type="InterPro" id="IPR013766">
    <property type="entry name" value="Thioredoxin_domain"/>
</dbReference>
<feature type="chain" id="PRO_5020189276" evidence="1">
    <location>
        <begin position="23"/>
        <end position="442"/>
    </location>
</feature>
<dbReference type="RefSeq" id="WP_131553553.1">
    <property type="nucleotide sequence ID" value="NZ_SJSK01000003.1"/>
</dbReference>
<keyword evidence="4" id="KW-1185">Reference proteome</keyword>
<dbReference type="GO" id="GO:0016491">
    <property type="term" value="F:oxidoreductase activity"/>
    <property type="evidence" value="ECO:0007669"/>
    <property type="project" value="InterPro"/>
</dbReference>
<proteinExistence type="predicted"/>
<dbReference type="OrthoDB" id="9815205at2"/>
<dbReference type="SUPFAM" id="SSF52833">
    <property type="entry name" value="Thioredoxin-like"/>
    <property type="match status" value="1"/>
</dbReference>
<dbReference type="InterPro" id="IPR050553">
    <property type="entry name" value="Thioredoxin_ResA/DsbE_sf"/>
</dbReference>
<dbReference type="CDD" id="cd02966">
    <property type="entry name" value="TlpA_like_family"/>
    <property type="match status" value="1"/>
</dbReference>
<dbReference type="PANTHER" id="PTHR42852:SF13">
    <property type="entry name" value="PROTEIN DIPZ"/>
    <property type="match status" value="1"/>
</dbReference>
<dbReference type="InterPro" id="IPR036249">
    <property type="entry name" value="Thioredoxin-like_sf"/>
</dbReference>
<feature type="signal peptide" evidence="1">
    <location>
        <begin position="1"/>
        <end position="22"/>
    </location>
</feature>
<name>A0A4R0MSZ4_9SPHI</name>
<dbReference type="EMBL" id="SJSK01000003">
    <property type="protein sequence ID" value="TCC90151.1"/>
    <property type="molecule type" value="Genomic_DNA"/>
</dbReference>
<protein>
    <submittedName>
        <fullName evidence="3">TlpA family protein disulfide reductase</fullName>
    </submittedName>
</protein>